<evidence type="ECO:0000313" key="1">
    <source>
        <dbReference type="Proteomes" id="UP000036681"/>
    </source>
</evidence>
<organism evidence="1 2">
    <name type="scientific">Ascaris lumbricoides</name>
    <name type="common">Giant roundworm</name>
    <dbReference type="NCBI Taxonomy" id="6252"/>
    <lineage>
        <taxon>Eukaryota</taxon>
        <taxon>Metazoa</taxon>
        <taxon>Ecdysozoa</taxon>
        <taxon>Nematoda</taxon>
        <taxon>Chromadorea</taxon>
        <taxon>Rhabditida</taxon>
        <taxon>Spirurina</taxon>
        <taxon>Ascaridomorpha</taxon>
        <taxon>Ascaridoidea</taxon>
        <taxon>Ascarididae</taxon>
        <taxon>Ascaris</taxon>
    </lineage>
</organism>
<proteinExistence type="predicted"/>
<dbReference type="Proteomes" id="UP000036681">
    <property type="component" value="Unplaced"/>
</dbReference>
<reference evidence="2" key="1">
    <citation type="submission" date="2017-02" db="UniProtKB">
        <authorList>
            <consortium name="WormBaseParasite"/>
        </authorList>
    </citation>
    <scope>IDENTIFICATION</scope>
</reference>
<evidence type="ECO:0000313" key="2">
    <source>
        <dbReference type="WBParaSite" id="ALUE_0001298901-mRNA-1"/>
    </source>
</evidence>
<dbReference type="AlphaFoldDB" id="A0A0M3I765"/>
<dbReference type="WBParaSite" id="ALUE_0001298901-mRNA-1">
    <property type="protein sequence ID" value="ALUE_0001298901-mRNA-1"/>
    <property type="gene ID" value="ALUE_0001298901"/>
</dbReference>
<keyword evidence="1" id="KW-1185">Reference proteome</keyword>
<accession>A0A0M3I765</accession>
<protein>
    <submittedName>
        <fullName evidence="2">Uncharacterized protein</fullName>
    </submittedName>
</protein>
<name>A0A0M3I765_ASCLU</name>
<sequence length="43" mass="4937">MNVIKNNSQTTLITLTSSRCTLIWCIVSIKKKLATFAYPMKFQ</sequence>